<feature type="compositionally biased region" description="Basic and acidic residues" evidence="1">
    <location>
        <begin position="212"/>
        <end position="221"/>
    </location>
</feature>
<feature type="region of interest" description="Disordered" evidence="1">
    <location>
        <begin position="200"/>
        <end position="226"/>
    </location>
</feature>
<dbReference type="Proteomes" id="UP000483672">
    <property type="component" value="Unassembled WGS sequence"/>
</dbReference>
<organism evidence="2 3">
    <name type="scientific">Orbilia oligospora</name>
    <name type="common">Nematode-trapping fungus</name>
    <name type="synonym">Arthrobotrys oligospora</name>
    <dbReference type="NCBI Taxonomy" id="2813651"/>
    <lineage>
        <taxon>Eukaryota</taxon>
        <taxon>Fungi</taxon>
        <taxon>Dikarya</taxon>
        <taxon>Ascomycota</taxon>
        <taxon>Pezizomycotina</taxon>
        <taxon>Orbiliomycetes</taxon>
        <taxon>Orbiliales</taxon>
        <taxon>Orbiliaceae</taxon>
        <taxon>Orbilia</taxon>
    </lineage>
</organism>
<name>A0A6G1M9V9_ORBOL</name>
<evidence type="ECO:0000313" key="3">
    <source>
        <dbReference type="Proteomes" id="UP000483672"/>
    </source>
</evidence>
<comment type="caution">
    <text evidence="2">The sequence shown here is derived from an EMBL/GenBank/DDBJ whole genome shotgun (WGS) entry which is preliminary data.</text>
</comment>
<sequence>MATTISSITATLRHLRSKTLFSYIKNPKTFTISLQNILNSMRSTKNQLRFHATLIRRRSQPFLFFLENYKGAPHFKHWKRFNPYRKHCLRILLAVFEGAITEVERDEEVVAGLLRNPFGKSVLGVLKNGRGAEDVVLRWSIGVKNRWLGRLILDSWKQETDADGEPQGLASCSIKDVVHLIAAVWEEEAEKIYFHVGVPEEPGPRPIGGNDGESRTQKEYAEEGVQEEEEEFEAWRPFKGPPCLKRKDALHLVYRD</sequence>
<proteinExistence type="predicted"/>
<dbReference type="EMBL" id="WIPF01000171">
    <property type="protein sequence ID" value="KAF3202133.1"/>
    <property type="molecule type" value="Genomic_DNA"/>
</dbReference>
<evidence type="ECO:0000313" key="2">
    <source>
        <dbReference type="EMBL" id="KAF3202133.1"/>
    </source>
</evidence>
<protein>
    <submittedName>
        <fullName evidence="2">Uncharacterized protein</fullName>
    </submittedName>
</protein>
<gene>
    <name evidence="2" type="ORF">TWF191_003156</name>
</gene>
<reference evidence="2 3" key="1">
    <citation type="submission" date="2019-06" db="EMBL/GenBank/DDBJ databases">
        <authorList>
            <person name="Palmer J.M."/>
        </authorList>
    </citation>
    <scope>NUCLEOTIDE SEQUENCE [LARGE SCALE GENOMIC DNA]</scope>
    <source>
        <strain evidence="2 3">TWF191</strain>
    </source>
</reference>
<accession>A0A6G1M9V9</accession>
<evidence type="ECO:0000256" key="1">
    <source>
        <dbReference type="SAM" id="MobiDB-lite"/>
    </source>
</evidence>
<dbReference type="AlphaFoldDB" id="A0A6G1M9V9"/>